<accession>A0A645E5A0</accession>
<gene>
    <name evidence="6" type="primary">atoC_55</name>
    <name evidence="6" type="ORF">SDC9_144144</name>
</gene>
<dbReference type="SUPFAM" id="SSF52540">
    <property type="entry name" value="P-loop containing nucleoside triphosphate hydrolases"/>
    <property type="match status" value="1"/>
</dbReference>
<dbReference type="EMBL" id="VSSQ01043302">
    <property type="protein sequence ID" value="MPM96974.1"/>
    <property type="molecule type" value="Genomic_DNA"/>
</dbReference>
<dbReference type="PRINTS" id="PR01590">
    <property type="entry name" value="HTHFIS"/>
</dbReference>
<dbReference type="GO" id="GO:0006355">
    <property type="term" value="P:regulation of DNA-templated transcription"/>
    <property type="evidence" value="ECO:0007669"/>
    <property type="project" value="InterPro"/>
</dbReference>
<dbReference type="GO" id="GO:0043565">
    <property type="term" value="F:sequence-specific DNA binding"/>
    <property type="evidence" value="ECO:0007669"/>
    <property type="project" value="InterPro"/>
</dbReference>
<dbReference type="InterPro" id="IPR002197">
    <property type="entry name" value="HTH_Fis"/>
</dbReference>
<dbReference type="PROSITE" id="PS00688">
    <property type="entry name" value="SIGMA54_INTERACT_3"/>
    <property type="match status" value="1"/>
</dbReference>
<feature type="domain" description="Sigma-54 factor interaction" evidence="5">
    <location>
        <begin position="1"/>
        <end position="83"/>
    </location>
</feature>
<evidence type="ECO:0000256" key="4">
    <source>
        <dbReference type="ARBA" id="ARBA00023163"/>
    </source>
</evidence>
<evidence type="ECO:0000313" key="6">
    <source>
        <dbReference type="EMBL" id="MPM96974.1"/>
    </source>
</evidence>
<evidence type="ECO:0000256" key="1">
    <source>
        <dbReference type="ARBA" id="ARBA00022741"/>
    </source>
</evidence>
<protein>
    <submittedName>
        <fullName evidence="6">Regulatory protein AtoC</fullName>
    </submittedName>
</protein>
<dbReference type="InterPro" id="IPR025944">
    <property type="entry name" value="Sigma_54_int_dom_CS"/>
</dbReference>
<evidence type="ECO:0000259" key="5">
    <source>
        <dbReference type="PROSITE" id="PS50045"/>
    </source>
</evidence>
<sequence>MIAEGKFRQDLFYRLNVVQIKIPPLKERQGDIILLAKYFMQKYNVAFGKAIEKIDPETIGILKNHNWPGNVRELQNCIEHAMNMVGRDTYELLPKHLPSYLRQESDSVKDAVVLEIKPGNLNLGDALRETEKKIIKEALEVVKYKKVKAARLLGISTTTLWRKIVEFGLDDKLERD</sequence>
<dbReference type="Pfam" id="PF02954">
    <property type="entry name" value="HTH_8"/>
    <property type="match status" value="1"/>
</dbReference>
<dbReference type="PROSITE" id="PS50045">
    <property type="entry name" value="SIGMA54_INTERACT_4"/>
    <property type="match status" value="1"/>
</dbReference>
<proteinExistence type="predicted"/>
<dbReference type="InterPro" id="IPR027417">
    <property type="entry name" value="P-loop_NTPase"/>
</dbReference>
<dbReference type="AlphaFoldDB" id="A0A645E5A0"/>
<reference evidence="6" key="1">
    <citation type="submission" date="2019-08" db="EMBL/GenBank/DDBJ databases">
        <authorList>
            <person name="Kucharzyk K."/>
            <person name="Murdoch R.W."/>
            <person name="Higgins S."/>
            <person name="Loffler F."/>
        </authorList>
    </citation>
    <scope>NUCLEOTIDE SEQUENCE</scope>
</reference>
<comment type="caution">
    <text evidence="6">The sequence shown here is derived from an EMBL/GenBank/DDBJ whole genome shotgun (WGS) entry which is preliminary data.</text>
</comment>
<keyword evidence="4" id="KW-0804">Transcription</keyword>
<dbReference type="Gene3D" id="1.10.10.60">
    <property type="entry name" value="Homeodomain-like"/>
    <property type="match status" value="1"/>
</dbReference>
<evidence type="ECO:0000256" key="3">
    <source>
        <dbReference type="ARBA" id="ARBA00023015"/>
    </source>
</evidence>
<dbReference type="SUPFAM" id="SSF46689">
    <property type="entry name" value="Homeodomain-like"/>
    <property type="match status" value="1"/>
</dbReference>
<keyword evidence="1" id="KW-0547">Nucleotide-binding</keyword>
<dbReference type="Pfam" id="PF25601">
    <property type="entry name" value="AAA_lid_14"/>
    <property type="match status" value="1"/>
</dbReference>
<evidence type="ECO:0000256" key="2">
    <source>
        <dbReference type="ARBA" id="ARBA00022840"/>
    </source>
</evidence>
<name>A0A645E5A0_9ZZZZ</name>
<keyword evidence="3" id="KW-0805">Transcription regulation</keyword>
<dbReference type="GO" id="GO:0005524">
    <property type="term" value="F:ATP binding"/>
    <property type="evidence" value="ECO:0007669"/>
    <property type="project" value="UniProtKB-KW"/>
</dbReference>
<dbReference type="InterPro" id="IPR058031">
    <property type="entry name" value="AAA_lid_NorR"/>
</dbReference>
<dbReference type="InterPro" id="IPR002078">
    <property type="entry name" value="Sigma_54_int"/>
</dbReference>
<keyword evidence="2" id="KW-0067">ATP-binding</keyword>
<dbReference type="PANTHER" id="PTHR32071">
    <property type="entry name" value="TRANSCRIPTIONAL REGULATORY PROTEIN"/>
    <property type="match status" value="1"/>
</dbReference>
<dbReference type="Gene3D" id="3.40.50.300">
    <property type="entry name" value="P-loop containing nucleotide triphosphate hydrolases"/>
    <property type="match status" value="1"/>
</dbReference>
<dbReference type="InterPro" id="IPR009057">
    <property type="entry name" value="Homeodomain-like_sf"/>
</dbReference>
<organism evidence="6">
    <name type="scientific">bioreactor metagenome</name>
    <dbReference type="NCBI Taxonomy" id="1076179"/>
    <lineage>
        <taxon>unclassified sequences</taxon>
        <taxon>metagenomes</taxon>
        <taxon>ecological metagenomes</taxon>
    </lineage>
</organism>
<dbReference type="Gene3D" id="1.10.8.60">
    <property type="match status" value="1"/>
</dbReference>